<accession>A0AAE1GR23</accession>
<evidence type="ECO:0000313" key="9">
    <source>
        <dbReference type="EMBL" id="KAK3907484.1"/>
    </source>
</evidence>
<evidence type="ECO:0000256" key="5">
    <source>
        <dbReference type="ARBA" id="ARBA00022989"/>
    </source>
</evidence>
<dbReference type="PANTHER" id="PTHR11923">
    <property type="entry name" value="SCAVENGER RECEPTOR CLASS B TYPE-1 SR-B1"/>
    <property type="match status" value="1"/>
</dbReference>
<dbReference type="Pfam" id="PF01130">
    <property type="entry name" value="CD36"/>
    <property type="match status" value="1"/>
</dbReference>
<evidence type="ECO:0000256" key="6">
    <source>
        <dbReference type="ARBA" id="ARBA00023136"/>
    </source>
</evidence>
<dbReference type="GO" id="GO:0005044">
    <property type="term" value="F:scavenger receptor activity"/>
    <property type="evidence" value="ECO:0007669"/>
    <property type="project" value="TreeGrafter"/>
</dbReference>
<dbReference type="GO" id="GO:0005886">
    <property type="term" value="C:plasma membrane"/>
    <property type="evidence" value="ECO:0007669"/>
    <property type="project" value="UniProtKB-SubCell"/>
</dbReference>
<sequence>MSLTCRWQISEYIRSLAVLRLLGSLGVALLALSYAVYLINPIEVAINVKLSFMNGSFLFGLWKKPPVQIYVQVYLFNVTNPREFLRGRERLRVQEVGPFVYREELENTDVKFNDNDTITYTPRRHVIFVPEMSVGDPREVKVVTPNLGLLGLASSLHNSSIFTNLAFATLCRYLDAQPFLKVSVHDYMWGIDEPLVPLASKLFPKWISFPRLGILDRMFDEGQNVVTMNVNGDERVDRPAHDLQPENVTSARRAFAIETWNGSPGLRHWGFGVEDDPYSSSSRCNTIRGATEGILFPPNMRPDMSFSVYRKAFCRTLPLQFVREGPTPDQVPAYWYTLRDDAFETADVNPDNNCYCRPSVAPCLPRGLSDLTPCYYDIPAAVSLPHFYKADESLLEQIDGLRPNGSLHATTLAIQPRVGVPLIANIRVQTNLVVHKTKGNPRVAPFNNLTLPIFWVDLTVLGLPDYITSLLDLMLVVGPVIQTTAIVLLSGSGALLLLAAAAGVCCTAGMLHASSSPHAAPLQTAYKYSQVKILGAVVKPRAVAKPEQLVSLSLGRDRDADLDFGRGRS</sequence>
<keyword evidence="3" id="KW-1003">Cell membrane</keyword>
<reference evidence="9" key="2">
    <citation type="journal article" date="2023" name="BMC Genomics">
        <title>Pest status, molecular evolution, and epigenetic factors derived from the genome assembly of Frankliniella fusca, a thysanopteran phytovirus vector.</title>
        <authorList>
            <person name="Catto M.A."/>
            <person name="Labadie P.E."/>
            <person name="Jacobson A.L."/>
            <person name="Kennedy G.G."/>
            <person name="Srinivasan R."/>
            <person name="Hunt B.G."/>
        </authorList>
    </citation>
    <scope>NUCLEOTIDE SEQUENCE</scope>
    <source>
        <strain evidence="9">PL_HMW_Pooled</strain>
    </source>
</reference>
<keyword evidence="9" id="KW-0675">Receptor</keyword>
<dbReference type="PANTHER" id="PTHR11923:SF104">
    <property type="entry name" value="FI07620P"/>
    <property type="match status" value="1"/>
</dbReference>
<comment type="caution">
    <text evidence="9">The sequence shown here is derived from an EMBL/GenBank/DDBJ whole genome shotgun (WGS) entry which is preliminary data.</text>
</comment>
<dbReference type="EMBL" id="JAHWGI010000011">
    <property type="protein sequence ID" value="KAK3907484.1"/>
    <property type="molecule type" value="Genomic_DNA"/>
</dbReference>
<keyword evidence="10" id="KW-1185">Reference proteome</keyword>
<feature type="transmembrane region" description="Helical" evidence="8">
    <location>
        <begin position="21"/>
        <end position="39"/>
    </location>
</feature>
<dbReference type="PRINTS" id="PR01609">
    <property type="entry name" value="CD36FAMILY"/>
</dbReference>
<dbReference type="AlphaFoldDB" id="A0AAE1GR23"/>
<keyword evidence="6 8" id="KW-0472">Membrane</keyword>
<keyword evidence="5 8" id="KW-1133">Transmembrane helix</keyword>
<evidence type="ECO:0000256" key="2">
    <source>
        <dbReference type="ARBA" id="ARBA00010532"/>
    </source>
</evidence>
<evidence type="ECO:0000256" key="4">
    <source>
        <dbReference type="ARBA" id="ARBA00022692"/>
    </source>
</evidence>
<gene>
    <name evidence="9" type="ORF">KUF71_002983</name>
</gene>
<evidence type="ECO:0000256" key="3">
    <source>
        <dbReference type="ARBA" id="ARBA00022475"/>
    </source>
</evidence>
<protein>
    <submittedName>
        <fullName evidence="9">Scavenger receptor class B member 1</fullName>
    </submittedName>
</protein>
<evidence type="ECO:0000256" key="8">
    <source>
        <dbReference type="SAM" id="Phobius"/>
    </source>
</evidence>
<proteinExistence type="inferred from homology"/>
<keyword evidence="4 8" id="KW-0812">Transmembrane</keyword>
<keyword evidence="7" id="KW-0325">Glycoprotein</keyword>
<dbReference type="InterPro" id="IPR002159">
    <property type="entry name" value="CD36_fam"/>
</dbReference>
<comment type="subcellular location">
    <subcellularLocation>
        <location evidence="1">Cell membrane</location>
    </subcellularLocation>
</comment>
<evidence type="ECO:0000256" key="1">
    <source>
        <dbReference type="ARBA" id="ARBA00004236"/>
    </source>
</evidence>
<reference evidence="9" key="1">
    <citation type="submission" date="2021-07" db="EMBL/GenBank/DDBJ databases">
        <authorList>
            <person name="Catto M.A."/>
            <person name="Jacobson A."/>
            <person name="Kennedy G."/>
            <person name="Labadie P."/>
            <person name="Hunt B.G."/>
            <person name="Srinivasan R."/>
        </authorList>
    </citation>
    <scope>NUCLEOTIDE SEQUENCE</scope>
    <source>
        <strain evidence="9">PL_HMW_Pooled</strain>
        <tissue evidence="9">Head</tissue>
    </source>
</reference>
<dbReference type="Proteomes" id="UP001219518">
    <property type="component" value="Unassembled WGS sequence"/>
</dbReference>
<name>A0AAE1GR23_9NEOP</name>
<organism evidence="9 10">
    <name type="scientific">Frankliniella fusca</name>
    <dbReference type="NCBI Taxonomy" id="407009"/>
    <lineage>
        <taxon>Eukaryota</taxon>
        <taxon>Metazoa</taxon>
        <taxon>Ecdysozoa</taxon>
        <taxon>Arthropoda</taxon>
        <taxon>Hexapoda</taxon>
        <taxon>Insecta</taxon>
        <taxon>Pterygota</taxon>
        <taxon>Neoptera</taxon>
        <taxon>Paraneoptera</taxon>
        <taxon>Thysanoptera</taxon>
        <taxon>Terebrantia</taxon>
        <taxon>Thripoidea</taxon>
        <taxon>Thripidae</taxon>
        <taxon>Frankliniella</taxon>
    </lineage>
</organism>
<dbReference type="GO" id="GO:0005737">
    <property type="term" value="C:cytoplasm"/>
    <property type="evidence" value="ECO:0007669"/>
    <property type="project" value="TreeGrafter"/>
</dbReference>
<evidence type="ECO:0000256" key="7">
    <source>
        <dbReference type="ARBA" id="ARBA00023180"/>
    </source>
</evidence>
<comment type="similarity">
    <text evidence="2">Belongs to the CD36 family.</text>
</comment>
<evidence type="ECO:0000313" key="10">
    <source>
        <dbReference type="Proteomes" id="UP001219518"/>
    </source>
</evidence>